<feature type="transmembrane region" description="Helical" evidence="1">
    <location>
        <begin position="198"/>
        <end position="221"/>
    </location>
</feature>
<evidence type="ECO:0000313" key="2">
    <source>
        <dbReference type="EMBL" id="RVD91017.1"/>
    </source>
</evidence>
<dbReference type="Proteomes" id="UP000282876">
    <property type="component" value="Unassembled WGS sequence"/>
</dbReference>
<keyword evidence="1" id="KW-0812">Transmembrane</keyword>
<evidence type="ECO:0000256" key="1">
    <source>
        <dbReference type="SAM" id="Phobius"/>
    </source>
</evidence>
<feature type="transmembrane region" description="Helical" evidence="1">
    <location>
        <begin position="227"/>
        <end position="248"/>
    </location>
</feature>
<feature type="transmembrane region" description="Helical" evidence="1">
    <location>
        <begin position="164"/>
        <end position="186"/>
    </location>
</feature>
<feature type="transmembrane region" description="Helical" evidence="1">
    <location>
        <begin position="131"/>
        <end position="152"/>
    </location>
</feature>
<dbReference type="EMBL" id="RCSS01000686">
    <property type="protein sequence ID" value="RVD91017.1"/>
    <property type="molecule type" value="Genomic_DNA"/>
</dbReference>
<keyword evidence="1" id="KW-1133">Transmembrane helix</keyword>
<keyword evidence="3" id="KW-1185">Reference proteome</keyword>
<name>A0A437AIX0_9MICR</name>
<organism evidence="2 3">
    <name type="scientific">Tubulinosema ratisbonensis</name>
    <dbReference type="NCBI Taxonomy" id="291195"/>
    <lineage>
        <taxon>Eukaryota</taxon>
        <taxon>Fungi</taxon>
        <taxon>Fungi incertae sedis</taxon>
        <taxon>Microsporidia</taxon>
        <taxon>Tubulinosematoidea</taxon>
        <taxon>Tubulinosematidae</taxon>
        <taxon>Tubulinosema</taxon>
    </lineage>
</organism>
<protein>
    <submittedName>
        <fullName evidence="2">Uncharacterized protein</fullName>
    </submittedName>
</protein>
<gene>
    <name evidence="2" type="ORF">TUBRATIS_25530</name>
</gene>
<comment type="caution">
    <text evidence="2">The sequence shown here is derived from an EMBL/GenBank/DDBJ whole genome shotgun (WGS) entry which is preliminary data.</text>
</comment>
<dbReference type="AlphaFoldDB" id="A0A437AIX0"/>
<keyword evidence="1" id="KW-0472">Membrane</keyword>
<proteinExistence type="predicted"/>
<dbReference type="VEuPathDB" id="MicrosporidiaDB:TUBRATIS_25530"/>
<accession>A0A437AIX0</accession>
<feature type="transmembrane region" description="Helical" evidence="1">
    <location>
        <begin position="255"/>
        <end position="279"/>
    </location>
</feature>
<feature type="transmembrane region" description="Helical" evidence="1">
    <location>
        <begin position="77"/>
        <end position="97"/>
    </location>
</feature>
<feature type="transmembrane region" description="Helical" evidence="1">
    <location>
        <begin position="103"/>
        <end position="119"/>
    </location>
</feature>
<sequence>MPFNQIYTSPQNNGLEESTVINITQPQKTPPNQKLTSFFENYFVCSIFRKNEPVEFNDKSFFANLYFNLKNYSQSQLGCPLMLILLFLNFTFTLYQITFSKNIIPNVLLYFIIYTTLILTEIDLRLNRPLFWIYCYLMALICSFINIFNITFPKFVFDLERCNFFYVFLTYLLTLFLIRVFFYVLLIFKRKRIYLTEFLVIILGIAYVIYTFTSMFSFTFTDLYERFIIIFIFSFVFNIISSFLNFYYTNKEKFLFDYLIGVFVIYFTEFMFSCLMIYLKYFKIKLEKDVLSIYKQQ</sequence>
<evidence type="ECO:0000313" key="3">
    <source>
        <dbReference type="Proteomes" id="UP000282876"/>
    </source>
</evidence>
<reference evidence="2 3" key="1">
    <citation type="submission" date="2018-10" db="EMBL/GenBank/DDBJ databases">
        <title>Draft genome sequence of the microsporidian Tubulinosema ratisbonensis.</title>
        <authorList>
            <person name="Polonais V."/>
            <person name="Peyretaillade E."/>
            <person name="Niehus S."/>
            <person name="Wawrzyniak I."/>
            <person name="Franchet A."/>
            <person name="Gaspin C."/>
            <person name="Reichstadt M."/>
            <person name="Belser C."/>
            <person name="Labadie K."/>
            <person name="Delbac F."/>
            <person name="Ferrandon D."/>
        </authorList>
    </citation>
    <scope>NUCLEOTIDE SEQUENCE [LARGE SCALE GENOMIC DNA]</scope>
    <source>
        <strain evidence="2 3">Franzen</strain>
    </source>
</reference>